<dbReference type="Proteomes" id="UP000265520">
    <property type="component" value="Unassembled WGS sequence"/>
</dbReference>
<evidence type="ECO:0000313" key="2">
    <source>
        <dbReference type="EMBL" id="MCI57459.1"/>
    </source>
</evidence>
<accession>A0A392T8U4</accession>
<evidence type="ECO:0000313" key="3">
    <source>
        <dbReference type="Proteomes" id="UP000265520"/>
    </source>
</evidence>
<reference evidence="2 3" key="1">
    <citation type="journal article" date="2018" name="Front. Plant Sci.">
        <title>Red Clover (Trifolium pratense) and Zigzag Clover (T. medium) - A Picture of Genomic Similarities and Differences.</title>
        <authorList>
            <person name="Dluhosova J."/>
            <person name="Istvanek J."/>
            <person name="Nedelnik J."/>
            <person name="Repkova J."/>
        </authorList>
    </citation>
    <scope>NUCLEOTIDE SEQUENCE [LARGE SCALE GENOMIC DNA]</scope>
    <source>
        <strain evidence="3">cv. 10/8</strain>
        <tissue evidence="2">Leaf</tissue>
    </source>
</reference>
<organism evidence="2 3">
    <name type="scientific">Trifolium medium</name>
    <dbReference type="NCBI Taxonomy" id="97028"/>
    <lineage>
        <taxon>Eukaryota</taxon>
        <taxon>Viridiplantae</taxon>
        <taxon>Streptophyta</taxon>
        <taxon>Embryophyta</taxon>
        <taxon>Tracheophyta</taxon>
        <taxon>Spermatophyta</taxon>
        <taxon>Magnoliopsida</taxon>
        <taxon>eudicotyledons</taxon>
        <taxon>Gunneridae</taxon>
        <taxon>Pentapetalae</taxon>
        <taxon>rosids</taxon>
        <taxon>fabids</taxon>
        <taxon>Fabales</taxon>
        <taxon>Fabaceae</taxon>
        <taxon>Papilionoideae</taxon>
        <taxon>50 kb inversion clade</taxon>
        <taxon>NPAAA clade</taxon>
        <taxon>Hologalegina</taxon>
        <taxon>IRL clade</taxon>
        <taxon>Trifolieae</taxon>
        <taxon>Trifolium</taxon>
    </lineage>
</organism>
<comment type="caution">
    <text evidence="2">The sequence shown here is derived from an EMBL/GenBank/DDBJ whole genome shotgun (WGS) entry which is preliminary data.</text>
</comment>
<evidence type="ECO:0000256" key="1">
    <source>
        <dbReference type="SAM" id="Phobius"/>
    </source>
</evidence>
<protein>
    <submittedName>
        <fullName evidence="2">Uncharacterized protein</fullName>
    </submittedName>
</protein>
<keyword evidence="1" id="KW-0812">Transmembrane</keyword>
<proteinExistence type="predicted"/>
<feature type="non-terminal residue" evidence="2">
    <location>
        <position position="1"/>
    </location>
</feature>
<sequence>LRFSLVRASPDLQDFISEMPPPLLQVLIAVAVADAVMVAVIANAVIAVAATRNAAVAV</sequence>
<feature type="transmembrane region" description="Helical" evidence="1">
    <location>
        <begin position="23"/>
        <end position="50"/>
    </location>
</feature>
<name>A0A392T8U4_9FABA</name>
<dbReference type="AlphaFoldDB" id="A0A392T8U4"/>
<keyword evidence="3" id="KW-1185">Reference proteome</keyword>
<keyword evidence="1" id="KW-1133">Transmembrane helix</keyword>
<keyword evidence="1" id="KW-0472">Membrane</keyword>
<dbReference type="EMBL" id="LXQA010529183">
    <property type="protein sequence ID" value="MCI57459.1"/>
    <property type="molecule type" value="Genomic_DNA"/>
</dbReference>